<sequence length="116" mass="14012">MKKILLAAFTYAAGFDAGAQDLAPDQNPNYKVSMQQYQNNLTALQATNNTTIQNTYKAYDFSTAKAERKAERRANRQERRLFNSYNNFNYYDPNAYYRNYNVRPYQYRYYYGWRRW</sequence>
<keyword evidence="3" id="KW-1185">Reference proteome</keyword>
<proteinExistence type="predicted"/>
<evidence type="ECO:0000313" key="2">
    <source>
        <dbReference type="EMBL" id="MFC4262578.1"/>
    </source>
</evidence>
<feature type="signal peptide" evidence="1">
    <location>
        <begin position="1"/>
        <end position="19"/>
    </location>
</feature>
<reference evidence="3" key="1">
    <citation type="journal article" date="2019" name="Int. J. Syst. Evol. Microbiol.">
        <title>The Global Catalogue of Microorganisms (GCM) 10K type strain sequencing project: providing services to taxonomists for standard genome sequencing and annotation.</title>
        <authorList>
            <consortium name="The Broad Institute Genomics Platform"/>
            <consortium name="The Broad Institute Genome Sequencing Center for Infectious Disease"/>
            <person name="Wu L."/>
            <person name="Ma J."/>
        </authorList>
    </citation>
    <scope>NUCLEOTIDE SEQUENCE [LARGE SCALE GENOMIC DNA]</scope>
    <source>
        <strain evidence="3">CECT 8289</strain>
    </source>
</reference>
<dbReference type="RefSeq" id="WP_379708133.1">
    <property type="nucleotide sequence ID" value="NZ_JBHSCZ010000001.1"/>
</dbReference>
<gene>
    <name evidence="2" type="ORF">ACFOWM_06800</name>
</gene>
<feature type="chain" id="PRO_5047539361" evidence="1">
    <location>
        <begin position="20"/>
        <end position="116"/>
    </location>
</feature>
<name>A0ABV8QRU4_9BACT</name>
<organism evidence="2 3">
    <name type="scientific">Ferruginibacter yonginensis</name>
    <dbReference type="NCBI Taxonomy" id="1310416"/>
    <lineage>
        <taxon>Bacteria</taxon>
        <taxon>Pseudomonadati</taxon>
        <taxon>Bacteroidota</taxon>
        <taxon>Chitinophagia</taxon>
        <taxon>Chitinophagales</taxon>
        <taxon>Chitinophagaceae</taxon>
        <taxon>Ferruginibacter</taxon>
    </lineage>
</organism>
<evidence type="ECO:0000313" key="3">
    <source>
        <dbReference type="Proteomes" id="UP001595907"/>
    </source>
</evidence>
<dbReference type="EMBL" id="JBHSCZ010000001">
    <property type="protein sequence ID" value="MFC4262578.1"/>
    <property type="molecule type" value="Genomic_DNA"/>
</dbReference>
<protein>
    <submittedName>
        <fullName evidence="2">Uncharacterized protein</fullName>
    </submittedName>
</protein>
<accession>A0ABV8QRU4</accession>
<dbReference type="Proteomes" id="UP001595907">
    <property type="component" value="Unassembled WGS sequence"/>
</dbReference>
<keyword evidence="1" id="KW-0732">Signal</keyword>
<evidence type="ECO:0000256" key="1">
    <source>
        <dbReference type="SAM" id="SignalP"/>
    </source>
</evidence>
<comment type="caution">
    <text evidence="2">The sequence shown here is derived from an EMBL/GenBank/DDBJ whole genome shotgun (WGS) entry which is preliminary data.</text>
</comment>